<gene>
    <name evidence="4" type="ORF">TheveDRAFT_1577</name>
</gene>
<protein>
    <submittedName>
        <fullName evidence="4">Acetyltransferase, N-acetylglutamate synthase</fullName>
    </submittedName>
</protein>
<dbReference type="HOGENOM" id="CLU_116318_1_0_0"/>
<evidence type="ECO:0000313" key="5">
    <source>
        <dbReference type="Proteomes" id="UP000005730"/>
    </source>
</evidence>
<dbReference type="Proteomes" id="UP000005730">
    <property type="component" value="Chromosome"/>
</dbReference>
<keyword evidence="2" id="KW-0012">Acyltransferase</keyword>
<evidence type="ECO:0000256" key="2">
    <source>
        <dbReference type="ARBA" id="ARBA00023315"/>
    </source>
</evidence>
<dbReference type="PANTHER" id="PTHR43877">
    <property type="entry name" value="AMINOALKYLPHOSPHONATE N-ACETYLTRANSFERASE-RELATED-RELATED"/>
    <property type="match status" value="1"/>
</dbReference>
<dbReference type="AlphaFoldDB" id="H0UQ57"/>
<evidence type="ECO:0000256" key="1">
    <source>
        <dbReference type="ARBA" id="ARBA00022679"/>
    </source>
</evidence>
<proteinExistence type="predicted"/>
<dbReference type="STRING" id="926567.TheveDRAFT_1577"/>
<dbReference type="Pfam" id="PF00583">
    <property type="entry name" value="Acetyltransf_1"/>
    <property type="match status" value="1"/>
</dbReference>
<name>H0UQ57_9BACT</name>
<dbReference type="InterPro" id="IPR016181">
    <property type="entry name" value="Acyl_CoA_acyltransferase"/>
</dbReference>
<keyword evidence="5" id="KW-1185">Reference proteome</keyword>
<dbReference type="InterPro" id="IPR000182">
    <property type="entry name" value="GNAT_dom"/>
</dbReference>
<reference evidence="4 5" key="1">
    <citation type="submission" date="2011-10" db="EMBL/GenBank/DDBJ databases">
        <title>The Noncontiguous Finished genome of Thermanaerovibrio velox DSM 12556.</title>
        <authorList>
            <consortium name="US DOE Joint Genome Institute (JGI-PGF)"/>
            <person name="Lucas S."/>
            <person name="Copeland A."/>
            <person name="Lapidus A."/>
            <person name="Glavina del Rio T."/>
            <person name="Dalin E."/>
            <person name="Tice H."/>
            <person name="Bruce D."/>
            <person name="Goodwin L."/>
            <person name="Pitluck S."/>
            <person name="Peters L."/>
            <person name="Mikhailova N."/>
            <person name="Teshima H."/>
            <person name="Kyrpides N."/>
            <person name="Mavromatis K."/>
            <person name="Ivanova N."/>
            <person name="Markowitz V."/>
            <person name="Cheng J.-F."/>
            <person name="Hugenholtz P."/>
            <person name="Woyke T."/>
            <person name="Wu D."/>
            <person name="Spring S."/>
            <person name="Brambilla E.-M."/>
            <person name="Klenk H.-P."/>
            <person name="Eisen J.A."/>
        </authorList>
    </citation>
    <scope>NUCLEOTIDE SEQUENCE [LARGE SCALE GENOMIC DNA]</scope>
    <source>
        <strain evidence="4 5">DSM 12556</strain>
    </source>
</reference>
<dbReference type="CDD" id="cd04301">
    <property type="entry name" value="NAT_SF"/>
    <property type="match status" value="1"/>
</dbReference>
<feature type="domain" description="N-acetyltransferase" evidence="3">
    <location>
        <begin position="37"/>
        <end position="192"/>
    </location>
</feature>
<evidence type="ECO:0000313" key="4">
    <source>
        <dbReference type="EMBL" id="EHM10695.1"/>
    </source>
</evidence>
<dbReference type="EMBL" id="CM001377">
    <property type="protein sequence ID" value="EHM10695.1"/>
    <property type="molecule type" value="Genomic_DNA"/>
</dbReference>
<dbReference type="SUPFAM" id="SSF55729">
    <property type="entry name" value="Acyl-CoA N-acyltransferases (Nat)"/>
    <property type="match status" value="1"/>
</dbReference>
<dbReference type="GO" id="GO:0016747">
    <property type="term" value="F:acyltransferase activity, transferring groups other than amino-acyl groups"/>
    <property type="evidence" value="ECO:0007669"/>
    <property type="project" value="InterPro"/>
</dbReference>
<evidence type="ECO:0000259" key="3">
    <source>
        <dbReference type="PROSITE" id="PS51186"/>
    </source>
</evidence>
<dbReference type="Gene3D" id="3.40.630.30">
    <property type="match status" value="1"/>
</dbReference>
<dbReference type="InterPro" id="IPR050832">
    <property type="entry name" value="Bact_Acetyltransf"/>
</dbReference>
<sequence length="204" mass="22789">MGLTADGEACCFAVTWEVRDFWGVLVVVDRVEIPEGFYIRDGVPGDGPVLTRIAYAAKAHWGYDPRTIDQWAGPLTVTEEYIRENPVFVMCAPSGEPVGFSSLLWDQGRWELDHMWVDPPCMGMGLGRRLFEHAVNQARLRGASWVWILSDPFAEGFYLHMGAERIGDWHTVVDGEDRIIPVMAYRMGASCGDPEVLNGGIQGR</sequence>
<dbReference type="eggNOG" id="COG0456">
    <property type="taxonomic scope" value="Bacteria"/>
</dbReference>
<organism evidence="4 5">
    <name type="scientific">Thermanaerovibrio velox DSM 12556</name>
    <dbReference type="NCBI Taxonomy" id="926567"/>
    <lineage>
        <taxon>Bacteria</taxon>
        <taxon>Thermotogati</taxon>
        <taxon>Synergistota</taxon>
        <taxon>Synergistia</taxon>
        <taxon>Synergistales</taxon>
        <taxon>Synergistaceae</taxon>
        <taxon>Thermanaerovibrio</taxon>
    </lineage>
</organism>
<dbReference type="PROSITE" id="PS51186">
    <property type="entry name" value="GNAT"/>
    <property type="match status" value="1"/>
</dbReference>
<keyword evidence="1 4" id="KW-0808">Transferase</keyword>
<accession>H0UQ57</accession>